<dbReference type="InParanoid" id="D8TPS9"/>
<reference evidence="1 2" key="1">
    <citation type="journal article" date="2010" name="Science">
        <title>Genomic analysis of organismal complexity in the multicellular green alga Volvox carteri.</title>
        <authorList>
            <person name="Prochnik S.E."/>
            <person name="Umen J."/>
            <person name="Nedelcu A.M."/>
            <person name="Hallmann A."/>
            <person name="Miller S.M."/>
            <person name="Nishii I."/>
            <person name="Ferris P."/>
            <person name="Kuo A."/>
            <person name="Mitros T."/>
            <person name="Fritz-Laylin L.K."/>
            <person name="Hellsten U."/>
            <person name="Chapman J."/>
            <person name="Simakov O."/>
            <person name="Rensing S.A."/>
            <person name="Terry A."/>
            <person name="Pangilinan J."/>
            <person name="Kapitonov V."/>
            <person name="Jurka J."/>
            <person name="Salamov A."/>
            <person name="Shapiro H."/>
            <person name="Schmutz J."/>
            <person name="Grimwood J."/>
            <person name="Lindquist E."/>
            <person name="Lucas S."/>
            <person name="Grigoriev I.V."/>
            <person name="Schmitt R."/>
            <person name="Kirk D."/>
            <person name="Rokhsar D.S."/>
        </authorList>
    </citation>
    <scope>NUCLEOTIDE SEQUENCE [LARGE SCALE GENOMIC DNA]</scope>
    <source>
        <strain evidence="2">f. Nagariensis / Eve</strain>
    </source>
</reference>
<proteinExistence type="predicted"/>
<dbReference type="EMBL" id="GL378331">
    <property type="protein sequence ID" value="EFJ50285.1"/>
    <property type="molecule type" value="Genomic_DNA"/>
</dbReference>
<sequence>MVMVMMLVLMVMMLVLVMLVLMVMMMLVMMMVDGISAEAISAEAISLCVTNRRGSAVQRCKTAASWHISCTNDEVCADETDLPEAVTKGVGDNETATGSQLGMAQSCTQDVLPPTDVPNCSQNLALT</sequence>
<keyword evidence="2" id="KW-1185">Reference proteome</keyword>
<dbReference type="Proteomes" id="UP000001058">
    <property type="component" value="Unassembled WGS sequence"/>
</dbReference>
<name>D8TPS9_VOLCA</name>
<dbReference type="RefSeq" id="XP_002948410.1">
    <property type="nucleotide sequence ID" value="XM_002948364.1"/>
</dbReference>
<protein>
    <submittedName>
        <fullName evidence="1">Uncharacterized protein</fullName>
    </submittedName>
</protein>
<evidence type="ECO:0000313" key="2">
    <source>
        <dbReference type="Proteomes" id="UP000001058"/>
    </source>
</evidence>
<accession>D8TPS9</accession>
<dbReference type="GeneID" id="9624988"/>
<evidence type="ECO:0000313" key="1">
    <source>
        <dbReference type="EMBL" id="EFJ50285.1"/>
    </source>
</evidence>
<gene>
    <name evidence="1" type="ORF">VOLCADRAFT_88726</name>
</gene>
<dbReference type="KEGG" id="vcn:VOLCADRAFT_88726"/>
<organism evidence="2">
    <name type="scientific">Volvox carteri f. nagariensis</name>
    <dbReference type="NCBI Taxonomy" id="3068"/>
    <lineage>
        <taxon>Eukaryota</taxon>
        <taxon>Viridiplantae</taxon>
        <taxon>Chlorophyta</taxon>
        <taxon>core chlorophytes</taxon>
        <taxon>Chlorophyceae</taxon>
        <taxon>CS clade</taxon>
        <taxon>Chlamydomonadales</taxon>
        <taxon>Volvocaceae</taxon>
        <taxon>Volvox</taxon>
    </lineage>
</organism>
<dbReference type="AlphaFoldDB" id="D8TPS9"/>